<accession>A0A3S7X5P3</accession>
<evidence type="ECO:0000313" key="3">
    <source>
        <dbReference type="Proteomes" id="UP000274082"/>
    </source>
</evidence>
<dbReference type="AlphaFoldDB" id="A0A3S7X5P3"/>
<keyword evidence="3" id="KW-1185">Reference proteome</keyword>
<sequence>MADQAPPGVNMPKKRDPRLRQMQAPQQQKFFDSADYEVRKQQQQPSQQQQQPSQQQQQPSQQQQQPSQQQQQPSHGQMAPNGIPRRGPADGLHLGAADGGAPRGKNPPPPPLPDGYAVPGARRTPC</sequence>
<dbReference type="VEuPathDB" id="TriTrypDB:LdBPK_322120.1"/>
<feature type="compositionally biased region" description="Low complexity" evidence="1">
    <location>
        <begin position="41"/>
        <end position="74"/>
    </location>
</feature>
<reference evidence="2 3" key="1">
    <citation type="journal article" date="2018" name="Sci. Rep.">
        <title>A complete Leishmania donovani reference genome identifies novel genetic variations associated with virulence.</title>
        <authorList>
            <person name="Lypaczewski P."/>
            <person name="Hoshizaki J."/>
            <person name="Zhang W.-W."/>
            <person name="McCall L.-I."/>
            <person name="Torcivia-Rodriguez J."/>
            <person name="Simonyan V."/>
            <person name="Kaur A."/>
            <person name="Dewar K."/>
            <person name="Matlashewski G."/>
        </authorList>
    </citation>
    <scope>NUCLEOTIDE SEQUENCE [LARGE SCALE GENOMIC DNA]</scope>
    <source>
        <strain evidence="2 3">LdCL</strain>
    </source>
</reference>
<proteinExistence type="predicted"/>
<dbReference type="Proteomes" id="UP000274082">
    <property type="component" value="Chromosome 32"/>
</dbReference>
<dbReference type="EMBL" id="CP029531">
    <property type="protein sequence ID" value="AYU81757.1"/>
    <property type="molecule type" value="Genomic_DNA"/>
</dbReference>
<organism evidence="2 3">
    <name type="scientific">Leishmania donovani</name>
    <dbReference type="NCBI Taxonomy" id="5661"/>
    <lineage>
        <taxon>Eukaryota</taxon>
        <taxon>Discoba</taxon>
        <taxon>Euglenozoa</taxon>
        <taxon>Kinetoplastea</taxon>
        <taxon>Metakinetoplastina</taxon>
        <taxon>Trypanosomatida</taxon>
        <taxon>Trypanosomatidae</taxon>
        <taxon>Leishmaniinae</taxon>
        <taxon>Leishmania</taxon>
    </lineage>
</organism>
<feature type="region of interest" description="Disordered" evidence="1">
    <location>
        <begin position="1"/>
        <end position="126"/>
    </location>
</feature>
<dbReference type="VEuPathDB" id="TriTrypDB:LdCL_320026600"/>
<name>A0A3S7X5P3_LEIDO</name>
<dbReference type="OrthoDB" id="252091at2759"/>
<dbReference type="VEuPathDB" id="TriTrypDB:LDHU3_32.2630"/>
<protein>
    <submittedName>
        <fullName evidence="2">Uncharacterized protein</fullName>
    </submittedName>
</protein>
<evidence type="ECO:0000256" key="1">
    <source>
        <dbReference type="SAM" id="MobiDB-lite"/>
    </source>
</evidence>
<gene>
    <name evidence="2" type="ORF">LdCL_320026600</name>
</gene>
<evidence type="ECO:0000313" key="2">
    <source>
        <dbReference type="EMBL" id="AYU81757.1"/>
    </source>
</evidence>